<evidence type="ECO:0000313" key="1">
    <source>
        <dbReference type="EMBL" id="KAK9180633.1"/>
    </source>
</evidence>
<dbReference type="PANTHER" id="PTHR11439">
    <property type="entry name" value="GAG-POL-RELATED RETROTRANSPOSON"/>
    <property type="match status" value="1"/>
</dbReference>
<evidence type="ECO:0000313" key="2">
    <source>
        <dbReference type="Proteomes" id="UP001428341"/>
    </source>
</evidence>
<sequence length="370" mass="41567">MKDLGVAKKILRVELLRDSKKGILKLSQHNYIRKVLERFEMVDSKPVQTPLSAHFRLFCHQCPRTEEEKAEMSTIPDSSDVGCLMYAMVLTRPDISYAVSVVSRSTEVNVEGYMDADYTGDLNKRRSLTGYLFTLSNCTINWKASLQSVVALSTTEADYTAAAEAFKEAIWLRGMVTELGYEQKQVVVYCDSQSTICLSNNQVHHEKTKHIDIKLHFVRLEVSRGVVKLMKIHTENNIANMLTNAVENVKVVKLKSELGDLYDMSIVCQKEQRHVKYLRSEKLYDTNAMSAGCITREAAGSYLARKPRSVSWLLGVLLDGSEGSIKGEGGFGSVYKGVLPDNAQVAVKKPKEADKVRMHQELQKEMSIVS</sequence>
<dbReference type="PANTHER" id="PTHR11439:SF491">
    <property type="entry name" value="INTEGRASE CATALYTIC DOMAIN-CONTAINING PROTEIN"/>
    <property type="match status" value="1"/>
</dbReference>
<keyword evidence="2" id="KW-1185">Reference proteome</keyword>
<reference evidence="1 2" key="1">
    <citation type="submission" date="2024-05" db="EMBL/GenBank/DDBJ databases">
        <title>Haplotype-resolved chromosome-level genome assembly of Huyou (Citrus changshanensis).</title>
        <authorList>
            <person name="Miao C."/>
            <person name="Chen W."/>
            <person name="Wu Y."/>
            <person name="Wang L."/>
            <person name="Zhao S."/>
            <person name="Grierson D."/>
            <person name="Xu C."/>
            <person name="Chen K."/>
        </authorList>
    </citation>
    <scope>NUCLEOTIDE SEQUENCE [LARGE SCALE GENOMIC DNA]</scope>
    <source>
        <strain evidence="1">01-14</strain>
        <tissue evidence="1">Leaf</tissue>
    </source>
</reference>
<organism evidence="1 2">
    <name type="scientific">Citrus x changshan-huyou</name>
    <dbReference type="NCBI Taxonomy" id="2935761"/>
    <lineage>
        <taxon>Eukaryota</taxon>
        <taxon>Viridiplantae</taxon>
        <taxon>Streptophyta</taxon>
        <taxon>Embryophyta</taxon>
        <taxon>Tracheophyta</taxon>
        <taxon>Spermatophyta</taxon>
        <taxon>Magnoliopsida</taxon>
        <taxon>eudicotyledons</taxon>
        <taxon>Gunneridae</taxon>
        <taxon>Pentapetalae</taxon>
        <taxon>rosids</taxon>
        <taxon>malvids</taxon>
        <taxon>Sapindales</taxon>
        <taxon>Rutaceae</taxon>
        <taxon>Aurantioideae</taxon>
        <taxon>Citrus</taxon>
    </lineage>
</organism>
<dbReference type="SUPFAM" id="SSF56112">
    <property type="entry name" value="Protein kinase-like (PK-like)"/>
    <property type="match status" value="1"/>
</dbReference>
<dbReference type="CDD" id="cd09272">
    <property type="entry name" value="RNase_HI_RT_Ty1"/>
    <property type="match status" value="1"/>
</dbReference>
<dbReference type="Gene3D" id="3.30.200.20">
    <property type="entry name" value="Phosphorylase Kinase, domain 1"/>
    <property type="match status" value="1"/>
</dbReference>
<name>A0AAP0QA12_9ROSI</name>
<evidence type="ECO:0008006" key="3">
    <source>
        <dbReference type="Google" id="ProtNLM"/>
    </source>
</evidence>
<protein>
    <recommendedName>
        <fullName evidence="3">Retrovirus-related Pol polyprotein from transposon TNT 1-94</fullName>
    </recommendedName>
</protein>
<dbReference type="Proteomes" id="UP001428341">
    <property type="component" value="Unassembled WGS sequence"/>
</dbReference>
<dbReference type="EMBL" id="JBCGBO010000024">
    <property type="protein sequence ID" value="KAK9180633.1"/>
    <property type="molecule type" value="Genomic_DNA"/>
</dbReference>
<accession>A0AAP0QA12</accession>
<proteinExistence type="predicted"/>
<dbReference type="AlphaFoldDB" id="A0AAP0QA12"/>
<comment type="caution">
    <text evidence="1">The sequence shown here is derived from an EMBL/GenBank/DDBJ whole genome shotgun (WGS) entry which is preliminary data.</text>
</comment>
<dbReference type="InterPro" id="IPR011009">
    <property type="entry name" value="Kinase-like_dom_sf"/>
</dbReference>
<gene>
    <name evidence="1" type="ORF">WN944_023766</name>
</gene>